<dbReference type="Pfam" id="PF00293">
    <property type="entry name" value="NUDIX"/>
    <property type="match status" value="1"/>
</dbReference>
<comment type="caution">
    <text evidence="9">The sequence shown here is derived from an EMBL/GenBank/DDBJ whole genome shotgun (WGS) entry which is preliminary data.</text>
</comment>
<keyword evidence="10" id="KW-1185">Reference proteome</keyword>
<name>A0ABP7QWL0_9BACT</name>
<comment type="cofactor">
    <cofactor evidence="2">
        <name>Mg(2+)</name>
        <dbReference type="ChEBI" id="CHEBI:18420"/>
    </cofactor>
</comment>
<organism evidence="9 10">
    <name type="scientific">Hymenobacter antarcticus</name>
    <dbReference type="NCBI Taxonomy" id="486270"/>
    <lineage>
        <taxon>Bacteria</taxon>
        <taxon>Pseudomonadati</taxon>
        <taxon>Bacteroidota</taxon>
        <taxon>Cytophagia</taxon>
        <taxon>Cytophagales</taxon>
        <taxon>Hymenobacteraceae</taxon>
        <taxon>Hymenobacter</taxon>
    </lineage>
</organism>
<evidence type="ECO:0000313" key="9">
    <source>
        <dbReference type="EMBL" id="GAA3988659.1"/>
    </source>
</evidence>
<dbReference type="PANTHER" id="PTHR11839:SF18">
    <property type="entry name" value="NUDIX HYDROLASE DOMAIN-CONTAINING PROTEIN"/>
    <property type="match status" value="1"/>
</dbReference>
<keyword evidence="5" id="KW-0378">Hydrolase</keyword>
<evidence type="ECO:0000313" key="10">
    <source>
        <dbReference type="Proteomes" id="UP001501556"/>
    </source>
</evidence>
<accession>A0ABP7QWL0</accession>
<dbReference type="SUPFAM" id="SSF55811">
    <property type="entry name" value="Nudix"/>
    <property type="match status" value="1"/>
</dbReference>
<evidence type="ECO:0000259" key="8">
    <source>
        <dbReference type="PROSITE" id="PS51462"/>
    </source>
</evidence>
<comment type="similarity">
    <text evidence="3">Belongs to the Nudix hydrolase family. NudK subfamily.</text>
</comment>
<evidence type="ECO:0000256" key="3">
    <source>
        <dbReference type="ARBA" id="ARBA00007275"/>
    </source>
</evidence>
<evidence type="ECO:0000256" key="7">
    <source>
        <dbReference type="ARBA" id="ARBA00032272"/>
    </source>
</evidence>
<dbReference type="InterPro" id="IPR000086">
    <property type="entry name" value="NUDIX_hydrolase_dom"/>
</dbReference>
<evidence type="ECO:0000256" key="2">
    <source>
        <dbReference type="ARBA" id="ARBA00001946"/>
    </source>
</evidence>
<comment type="catalytic activity">
    <reaction evidence="1">
        <text>GDP-alpha-D-mannose + H2O = alpha-D-mannose 1-phosphate + GMP + 2 H(+)</text>
        <dbReference type="Rhea" id="RHEA:27978"/>
        <dbReference type="ChEBI" id="CHEBI:15377"/>
        <dbReference type="ChEBI" id="CHEBI:15378"/>
        <dbReference type="ChEBI" id="CHEBI:57527"/>
        <dbReference type="ChEBI" id="CHEBI:58115"/>
        <dbReference type="ChEBI" id="CHEBI:58409"/>
    </reaction>
</comment>
<evidence type="ECO:0000256" key="6">
    <source>
        <dbReference type="ARBA" id="ARBA00032162"/>
    </source>
</evidence>
<reference evidence="10" key="1">
    <citation type="journal article" date="2019" name="Int. J. Syst. Evol. Microbiol.">
        <title>The Global Catalogue of Microorganisms (GCM) 10K type strain sequencing project: providing services to taxonomists for standard genome sequencing and annotation.</title>
        <authorList>
            <consortium name="The Broad Institute Genomics Platform"/>
            <consortium name="The Broad Institute Genome Sequencing Center for Infectious Disease"/>
            <person name="Wu L."/>
            <person name="Ma J."/>
        </authorList>
    </citation>
    <scope>NUCLEOTIDE SEQUENCE [LARGE SCALE GENOMIC DNA]</scope>
    <source>
        <strain evidence="10">JCM 17217</strain>
    </source>
</reference>
<dbReference type="InterPro" id="IPR015797">
    <property type="entry name" value="NUDIX_hydrolase-like_dom_sf"/>
</dbReference>
<dbReference type="Proteomes" id="UP001501556">
    <property type="component" value="Unassembled WGS sequence"/>
</dbReference>
<dbReference type="PANTHER" id="PTHR11839">
    <property type="entry name" value="UDP/ADP-SUGAR PYROPHOSPHATASE"/>
    <property type="match status" value="1"/>
</dbReference>
<sequence length="202" mass="22737">MLLLSPDPDFDETHNPWQTLGTEVKYHNAWISVREDQVLNPNGGRGIYGVVSMKNKALGIVPVDEDGNTWLVGQYRYPLNEYSWEIPMGGGLLEHDILASAQRELKEETGLTAARWTRIARLHTSNSVTDEEGFVFLAEDLTMGELEPEETEDLRLWKLPLAEAIRMVMDDRITDGVSVAGLLKAEKVLQSRPPAPTNPQRR</sequence>
<proteinExistence type="inferred from homology"/>
<dbReference type="Gene3D" id="3.90.79.10">
    <property type="entry name" value="Nucleoside Triphosphate Pyrophosphohydrolase"/>
    <property type="match status" value="1"/>
</dbReference>
<dbReference type="PROSITE" id="PS51462">
    <property type="entry name" value="NUDIX"/>
    <property type="match status" value="1"/>
</dbReference>
<evidence type="ECO:0000256" key="1">
    <source>
        <dbReference type="ARBA" id="ARBA00000847"/>
    </source>
</evidence>
<feature type="domain" description="Nudix hydrolase" evidence="8">
    <location>
        <begin position="53"/>
        <end position="183"/>
    </location>
</feature>
<gene>
    <name evidence="9" type="ORF">GCM10022407_36560</name>
</gene>
<protein>
    <recommendedName>
        <fullName evidence="4">GDP-mannose pyrophosphatase</fullName>
    </recommendedName>
    <alternativeName>
        <fullName evidence="6">GDP-mannose hydrolase</fullName>
    </alternativeName>
    <alternativeName>
        <fullName evidence="7">GDPMK</fullName>
    </alternativeName>
</protein>
<evidence type="ECO:0000256" key="4">
    <source>
        <dbReference type="ARBA" id="ARBA00016377"/>
    </source>
</evidence>
<dbReference type="EMBL" id="BAABDI010000034">
    <property type="protein sequence ID" value="GAA3988659.1"/>
    <property type="molecule type" value="Genomic_DNA"/>
</dbReference>
<dbReference type="CDD" id="cd24161">
    <property type="entry name" value="NUDIX_ADPRase_Ndx2"/>
    <property type="match status" value="1"/>
</dbReference>
<evidence type="ECO:0000256" key="5">
    <source>
        <dbReference type="ARBA" id="ARBA00022801"/>
    </source>
</evidence>
<dbReference type="RefSeq" id="WP_345126653.1">
    <property type="nucleotide sequence ID" value="NZ_BAABDI010000034.1"/>
</dbReference>